<protein>
    <submittedName>
        <fullName evidence="1">Terminase</fullName>
    </submittedName>
</protein>
<evidence type="ECO:0000313" key="2">
    <source>
        <dbReference type="Proteomes" id="UP000825015"/>
    </source>
</evidence>
<reference evidence="1" key="1">
    <citation type="submission" date="2019-06" db="EMBL/GenBank/DDBJ databases">
        <title>Complete genome sequence of Methanobrevibacter arboriphilus strain SA.</title>
        <authorList>
            <person name="Asakawa S."/>
        </authorList>
    </citation>
    <scope>NUCLEOTIDE SEQUENCE</scope>
    <source>
        <strain evidence="1">SA</strain>
    </source>
</reference>
<dbReference type="EMBL" id="AP019779">
    <property type="protein sequence ID" value="BBL62418.1"/>
    <property type="molecule type" value="Genomic_DNA"/>
</dbReference>
<dbReference type="Proteomes" id="UP000825015">
    <property type="component" value="Chromosome"/>
</dbReference>
<accession>A0ACA8R4T2</accession>
<organism evidence="1 2">
    <name type="scientific">Methanobrevibacter arboriphilus</name>
    <dbReference type="NCBI Taxonomy" id="39441"/>
    <lineage>
        <taxon>Archaea</taxon>
        <taxon>Methanobacteriati</taxon>
        <taxon>Methanobacteriota</taxon>
        <taxon>Methanomada group</taxon>
        <taxon>Methanobacteria</taxon>
        <taxon>Methanobacteriales</taxon>
        <taxon>Methanobacteriaceae</taxon>
        <taxon>Methanobrevibacter</taxon>
    </lineage>
</organism>
<sequence length="407" mass="47539">MELNPKQLHHIHDKSRKLMVTGSAGSSKTLYGAHKAILYALQYPQARCYVFRQTLASLRDTIYLEIIELLDKYELPYDLNKSELKITFFNESTISFKGLDKFSKIRSINADFILIEQAEEISEYSYREIEKRLRGKVSKKYYGQLLIIVQPETTAHFLYKVFYTNSEIEKTKVIHFSYKDNLMYLPKEYVAEYELLKEINPDLYRNYTLGEWIQASGAIYTHYDYNIPDDIKYDYYLAGADFGYVNPSCFLVIGIKDGQAYVIGEVYESGLINKELITKANELLKEMNLHPSMLLETVCDSAEPDRIEEFRRAGYNAQKADKSVLAGIDSVKATPLHIDEKNCPNTAREIKQYRYRKDKEGNEIEEPIKINDHSMDTIRYILHRNNLKYNRPIINNLKAGKKIRRRV</sequence>
<proteinExistence type="predicted"/>
<gene>
    <name evidence="1" type="ORF">MarbSA_14580</name>
</gene>
<name>A0ACA8R4T2_METAZ</name>
<evidence type="ECO:0000313" key="1">
    <source>
        <dbReference type="EMBL" id="BBL62418.1"/>
    </source>
</evidence>
<keyword evidence="2" id="KW-1185">Reference proteome</keyword>